<accession>A0A839TG54</accession>
<reference evidence="1 2" key="1">
    <citation type="submission" date="2020-08" db="EMBL/GenBank/DDBJ databases">
        <title>Genomic Encyclopedia of Type Strains, Phase III (KMG-III): the genomes of soil and plant-associated and newly described type strains.</title>
        <authorList>
            <person name="Whitman W."/>
        </authorList>
    </citation>
    <scope>NUCLEOTIDE SEQUENCE [LARGE SCALE GENOMIC DNA]</scope>
    <source>
        <strain evidence="1 2">CECT 5831</strain>
    </source>
</reference>
<dbReference type="SUPFAM" id="SSF56784">
    <property type="entry name" value="HAD-like"/>
    <property type="match status" value="1"/>
</dbReference>
<dbReference type="InterPro" id="IPR041492">
    <property type="entry name" value="HAD_2"/>
</dbReference>
<dbReference type="PANTHER" id="PTHR43434">
    <property type="entry name" value="PHOSPHOGLYCOLATE PHOSPHATASE"/>
    <property type="match status" value="1"/>
</dbReference>
<dbReference type="Pfam" id="PF13419">
    <property type="entry name" value="HAD_2"/>
    <property type="match status" value="1"/>
</dbReference>
<dbReference type="InterPro" id="IPR036412">
    <property type="entry name" value="HAD-like_sf"/>
</dbReference>
<dbReference type="InterPro" id="IPR050155">
    <property type="entry name" value="HAD-like_hydrolase_sf"/>
</dbReference>
<dbReference type="SFLD" id="SFLDS00003">
    <property type="entry name" value="Haloacid_Dehalogenase"/>
    <property type="match status" value="1"/>
</dbReference>
<organism evidence="1 2">
    <name type="scientific">Paenibacillus rhizosphaerae</name>
    <dbReference type="NCBI Taxonomy" id="297318"/>
    <lineage>
        <taxon>Bacteria</taxon>
        <taxon>Bacillati</taxon>
        <taxon>Bacillota</taxon>
        <taxon>Bacilli</taxon>
        <taxon>Bacillales</taxon>
        <taxon>Paenibacillaceae</taxon>
        <taxon>Paenibacillus</taxon>
    </lineage>
</organism>
<dbReference type="PANTHER" id="PTHR43434:SF26">
    <property type="entry name" value="PYROPHOSPHATASE PPAX"/>
    <property type="match status" value="1"/>
</dbReference>
<sequence length="226" mass="25197">MDDMTKQPIRAVLFDFDGTLADTLPLSFYAFQEVFRKYTAKEYSNEEIVAWFGPTEDGIIGRVLSSHEALPEAIDDYYRIYESYHDRMLSLSEEIRGMLNRLQDMSIPMGIITGKSRRSLDISSAKLAMGSYFTVGFAGDELTRPKPDREGIDRAMAVLSVTPEDTLFIGDSNADMAAGRAAGTRIGGAMWFETIQSSNLHPVPDYRFTSPLQVAELIGRLNQAKG</sequence>
<evidence type="ECO:0000313" key="2">
    <source>
        <dbReference type="Proteomes" id="UP000517523"/>
    </source>
</evidence>
<dbReference type="NCBIfam" id="TIGR01549">
    <property type="entry name" value="HAD-SF-IA-v1"/>
    <property type="match status" value="1"/>
</dbReference>
<dbReference type="GO" id="GO:0005829">
    <property type="term" value="C:cytosol"/>
    <property type="evidence" value="ECO:0007669"/>
    <property type="project" value="TreeGrafter"/>
</dbReference>
<comment type="caution">
    <text evidence="1">The sequence shown here is derived from an EMBL/GenBank/DDBJ whole genome shotgun (WGS) entry which is preliminary data.</text>
</comment>
<dbReference type="GO" id="GO:0008967">
    <property type="term" value="F:phosphoglycolate phosphatase activity"/>
    <property type="evidence" value="ECO:0007669"/>
    <property type="project" value="TreeGrafter"/>
</dbReference>
<gene>
    <name evidence="1" type="ORF">FHS19_000439</name>
</gene>
<dbReference type="Gene3D" id="3.40.50.1000">
    <property type="entry name" value="HAD superfamily/HAD-like"/>
    <property type="match status" value="1"/>
</dbReference>
<dbReference type="AlphaFoldDB" id="A0A839TG54"/>
<dbReference type="EMBL" id="JACHXJ010000001">
    <property type="protein sequence ID" value="MBB3125785.1"/>
    <property type="molecule type" value="Genomic_DNA"/>
</dbReference>
<dbReference type="InterPro" id="IPR006439">
    <property type="entry name" value="HAD-SF_hydro_IA"/>
</dbReference>
<keyword evidence="1" id="KW-0378">Hydrolase</keyword>
<dbReference type="Gene3D" id="1.10.150.240">
    <property type="entry name" value="Putative phosphatase, domain 2"/>
    <property type="match status" value="1"/>
</dbReference>
<dbReference type="InterPro" id="IPR023214">
    <property type="entry name" value="HAD_sf"/>
</dbReference>
<dbReference type="GO" id="GO:0006281">
    <property type="term" value="P:DNA repair"/>
    <property type="evidence" value="ECO:0007669"/>
    <property type="project" value="TreeGrafter"/>
</dbReference>
<dbReference type="InterPro" id="IPR023198">
    <property type="entry name" value="PGP-like_dom2"/>
</dbReference>
<evidence type="ECO:0000313" key="1">
    <source>
        <dbReference type="EMBL" id="MBB3125785.1"/>
    </source>
</evidence>
<name>A0A839TG54_9BACL</name>
<dbReference type="Proteomes" id="UP000517523">
    <property type="component" value="Unassembled WGS sequence"/>
</dbReference>
<dbReference type="SFLD" id="SFLDG01129">
    <property type="entry name" value="C1.5:_HAD__Beta-PGM__Phosphata"/>
    <property type="match status" value="1"/>
</dbReference>
<proteinExistence type="predicted"/>
<protein>
    <submittedName>
        <fullName evidence="1">HAD superfamily hydrolase (TIGR01549 family)</fullName>
    </submittedName>
</protein>